<sequence length="85" mass="10151">MEISWKKYITTNKVFQQANVLSIETMLLFRQLRWIGHTSHMQAQTGSPQKHFKDQLKYQLTQAGIDPTEWEEDVKRLHPYCCKQL</sequence>
<dbReference type="EMBL" id="KQ419989">
    <property type="protein sequence ID" value="KOF81786.1"/>
    <property type="molecule type" value="Genomic_DNA"/>
</dbReference>
<protein>
    <submittedName>
        <fullName evidence="1">Uncharacterized protein</fullName>
    </submittedName>
</protein>
<accession>A0A0L8GXK7</accession>
<gene>
    <name evidence="1" type="ORF">OCBIM_22026080mg</name>
</gene>
<proteinExistence type="predicted"/>
<organism evidence="1">
    <name type="scientific">Octopus bimaculoides</name>
    <name type="common">California two-spotted octopus</name>
    <dbReference type="NCBI Taxonomy" id="37653"/>
    <lineage>
        <taxon>Eukaryota</taxon>
        <taxon>Metazoa</taxon>
        <taxon>Spiralia</taxon>
        <taxon>Lophotrochozoa</taxon>
        <taxon>Mollusca</taxon>
        <taxon>Cephalopoda</taxon>
        <taxon>Coleoidea</taxon>
        <taxon>Octopodiformes</taxon>
        <taxon>Octopoda</taxon>
        <taxon>Incirrata</taxon>
        <taxon>Octopodidae</taxon>
        <taxon>Octopus</taxon>
    </lineage>
</organism>
<reference evidence="1" key="1">
    <citation type="submission" date="2015-07" db="EMBL/GenBank/DDBJ databases">
        <title>MeaNS - Measles Nucleotide Surveillance Program.</title>
        <authorList>
            <person name="Tran T."/>
            <person name="Druce J."/>
        </authorList>
    </citation>
    <scope>NUCLEOTIDE SEQUENCE</scope>
    <source>
        <strain evidence="1">UCB-OBI-ISO-001</strain>
        <tissue evidence="1">Gonad</tissue>
    </source>
</reference>
<evidence type="ECO:0000313" key="1">
    <source>
        <dbReference type="EMBL" id="KOF81786.1"/>
    </source>
</evidence>
<dbReference type="AlphaFoldDB" id="A0A0L8GXK7"/>
<name>A0A0L8GXK7_OCTBM</name>